<protein>
    <submittedName>
        <fullName evidence="1">Uridine kinase</fullName>
    </submittedName>
</protein>
<keyword evidence="2" id="KW-1185">Reference proteome</keyword>
<keyword evidence="1" id="KW-0808">Transferase</keyword>
<evidence type="ECO:0000313" key="1">
    <source>
        <dbReference type="EMBL" id="MFC4130811.1"/>
    </source>
</evidence>
<comment type="caution">
    <text evidence="1">The sequence shown here is derived from an EMBL/GenBank/DDBJ whole genome shotgun (WGS) entry which is preliminary data.</text>
</comment>
<dbReference type="Gene3D" id="3.40.50.300">
    <property type="entry name" value="P-loop containing nucleotide triphosphate hydrolases"/>
    <property type="match status" value="1"/>
</dbReference>
<sequence length="192" mass="21538">MSDVRRLDRRTAAEVADEILAKEPRSGRTRIVAIDGQSGAGKTTFAGELGTALLERGASVDLVHTDDLLDGWDDQFTFWERLEREVLRPLGRGEAGRYHRYDWIDERFVDEVTVVHPVDVVLVEGVSTGRAAMRQLADLTVFLGVPDDLAWERLRARDPAEAMPFLRVWKAREAGHFAADRTADLVDVLITI</sequence>
<accession>A0ABV8LIR2</accession>
<gene>
    <name evidence="1" type="ORF">ACFOZ4_09375</name>
</gene>
<dbReference type="SUPFAM" id="SSF52540">
    <property type="entry name" value="P-loop containing nucleoside triphosphate hydrolases"/>
    <property type="match status" value="1"/>
</dbReference>
<dbReference type="Pfam" id="PF13238">
    <property type="entry name" value="AAA_18"/>
    <property type="match status" value="1"/>
</dbReference>
<name>A0ABV8LIR2_9ACTN</name>
<reference evidence="2" key="1">
    <citation type="journal article" date="2019" name="Int. J. Syst. Evol. Microbiol.">
        <title>The Global Catalogue of Microorganisms (GCM) 10K type strain sequencing project: providing services to taxonomists for standard genome sequencing and annotation.</title>
        <authorList>
            <consortium name="The Broad Institute Genomics Platform"/>
            <consortium name="The Broad Institute Genome Sequencing Center for Infectious Disease"/>
            <person name="Wu L."/>
            <person name="Ma J."/>
        </authorList>
    </citation>
    <scope>NUCLEOTIDE SEQUENCE [LARGE SCALE GENOMIC DNA]</scope>
    <source>
        <strain evidence="2">CGMCC 4.7289</strain>
    </source>
</reference>
<dbReference type="Proteomes" id="UP001595816">
    <property type="component" value="Unassembled WGS sequence"/>
</dbReference>
<keyword evidence="1" id="KW-0418">Kinase</keyword>
<evidence type="ECO:0000313" key="2">
    <source>
        <dbReference type="Proteomes" id="UP001595816"/>
    </source>
</evidence>
<dbReference type="InterPro" id="IPR027417">
    <property type="entry name" value="P-loop_NTPase"/>
</dbReference>
<dbReference type="GO" id="GO:0016301">
    <property type="term" value="F:kinase activity"/>
    <property type="evidence" value="ECO:0007669"/>
    <property type="project" value="UniProtKB-KW"/>
</dbReference>
<dbReference type="RefSeq" id="WP_253757173.1">
    <property type="nucleotide sequence ID" value="NZ_JAMZDZ010000001.1"/>
</dbReference>
<organism evidence="1 2">
    <name type="scientific">Hamadaea flava</name>
    <dbReference type="NCBI Taxonomy" id="1742688"/>
    <lineage>
        <taxon>Bacteria</taxon>
        <taxon>Bacillati</taxon>
        <taxon>Actinomycetota</taxon>
        <taxon>Actinomycetes</taxon>
        <taxon>Micromonosporales</taxon>
        <taxon>Micromonosporaceae</taxon>
        <taxon>Hamadaea</taxon>
    </lineage>
</organism>
<proteinExistence type="predicted"/>
<dbReference type="EMBL" id="JBHSAY010000005">
    <property type="protein sequence ID" value="MFC4130811.1"/>
    <property type="molecule type" value="Genomic_DNA"/>
</dbReference>